<comment type="caution">
    <text evidence="3">The sequence shown here is derived from an EMBL/GenBank/DDBJ whole genome shotgun (WGS) entry which is preliminary data.</text>
</comment>
<dbReference type="PANTHER" id="PTHR43708">
    <property type="entry name" value="CONSERVED EXPRESSED OXIDOREDUCTASE (EUROFUNG)"/>
    <property type="match status" value="1"/>
</dbReference>
<evidence type="ECO:0000259" key="2">
    <source>
        <dbReference type="Pfam" id="PF22725"/>
    </source>
</evidence>
<dbReference type="Pfam" id="PF01408">
    <property type="entry name" value="GFO_IDH_MocA"/>
    <property type="match status" value="1"/>
</dbReference>
<dbReference type="Gene3D" id="3.40.50.720">
    <property type="entry name" value="NAD(P)-binding Rossmann-like Domain"/>
    <property type="match status" value="1"/>
</dbReference>
<evidence type="ECO:0000313" key="4">
    <source>
        <dbReference type="Proteomes" id="UP000192769"/>
    </source>
</evidence>
<dbReference type="InterPro" id="IPR000683">
    <property type="entry name" value="Gfo/Idh/MocA-like_OxRdtase_N"/>
</dbReference>
<feature type="domain" description="Gfo/Idh/MocA-like oxidoreductase N-terminal" evidence="1">
    <location>
        <begin position="6"/>
        <end position="132"/>
    </location>
</feature>
<evidence type="ECO:0000259" key="1">
    <source>
        <dbReference type="Pfam" id="PF01408"/>
    </source>
</evidence>
<dbReference type="GO" id="GO:0000166">
    <property type="term" value="F:nucleotide binding"/>
    <property type="evidence" value="ECO:0007669"/>
    <property type="project" value="InterPro"/>
</dbReference>
<dbReference type="InterPro" id="IPR036291">
    <property type="entry name" value="NAD(P)-bd_dom_sf"/>
</dbReference>
<dbReference type="Pfam" id="PF22725">
    <property type="entry name" value="GFO_IDH_MocA_C3"/>
    <property type="match status" value="1"/>
</dbReference>
<dbReference type="Proteomes" id="UP000192769">
    <property type="component" value="Unassembled WGS sequence"/>
</dbReference>
<organism evidence="3 4">
    <name type="scientific">Pantoea latae</name>
    <dbReference type="NCBI Taxonomy" id="1964541"/>
    <lineage>
        <taxon>Bacteria</taxon>
        <taxon>Pseudomonadati</taxon>
        <taxon>Pseudomonadota</taxon>
        <taxon>Gammaproteobacteria</taxon>
        <taxon>Enterobacterales</taxon>
        <taxon>Erwiniaceae</taxon>
        <taxon>Pantoea</taxon>
    </lineage>
</organism>
<dbReference type="RefSeq" id="WP_081139131.1">
    <property type="nucleotide sequence ID" value="NZ_MWUE01000015.1"/>
</dbReference>
<name>A0A1V9DJE5_9GAMM</name>
<dbReference type="AlphaFoldDB" id="A0A1V9DJE5"/>
<evidence type="ECO:0000313" key="3">
    <source>
        <dbReference type="EMBL" id="OQP33966.1"/>
    </source>
</evidence>
<dbReference type="Gene3D" id="3.30.360.10">
    <property type="entry name" value="Dihydrodipicolinate Reductase, domain 2"/>
    <property type="match status" value="1"/>
</dbReference>
<sequence length="385" mass="42248">MTRPLNIAFLGGGVNSAIGQTHKIASQMDGEFVLVAGCFSRDAQINHATAEAWGIAPARVYASSEALLAAEYQRLDAVVILTPTPNHEQDIINCLDAGVTVICEKALVDSVASAKKVSEALLRTGGRLFVTYNYSGYPMVRELRQRIAAGELGNIQQILVEMPQEGFIRCAQSGEVARPQAWRQADSIIPTLSLDLGVHIHQLVDFIAQRQAIDVYAVHSHFSSLPNIIDTVHAVSRYEGGLVCQYWYGKSALGYRNGLRIRVLGDKGSAEWLQMEPESLKLTNTYGKISLIDRTDHDNHIAHHPRYCRFKAGHPAGFIEAFANYYVDIAHALRGDQNSYCQGITTALAGLLFLETAHASATLQRKVDFICEPQAAQPVTEGIFE</sequence>
<dbReference type="OrthoDB" id="9801953at2"/>
<dbReference type="EMBL" id="MWUE01000015">
    <property type="protein sequence ID" value="OQP33966.1"/>
    <property type="molecule type" value="Genomic_DNA"/>
</dbReference>
<gene>
    <name evidence="3" type="ORF">B2J69_10345</name>
</gene>
<dbReference type="SUPFAM" id="SSF55347">
    <property type="entry name" value="Glyceraldehyde-3-phosphate dehydrogenase-like, C-terminal domain"/>
    <property type="match status" value="1"/>
</dbReference>
<dbReference type="InterPro" id="IPR051317">
    <property type="entry name" value="Gfo/Idh/MocA_oxidoreduct"/>
</dbReference>
<dbReference type="PANTHER" id="PTHR43708:SF3">
    <property type="entry name" value="OXIDOREDUCTASE"/>
    <property type="match status" value="1"/>
</dbReference>
<proteinExistence type="predicted"/>
<feature type="domain" description="GFO/IDH/MocA-like oxidoreductase" evidence="2">
    <location>
        <begin position="140"/>
        <end position="271"/>
    </location>
</feature>
<protein>
    <submittedName>
        <fullName evidence="3">Oxidoreductase</fullName>
    </submittedName>
</protein>
<keyword evidence="4" id="KW-1185">Reference proteome</keyword>
<dbReference type="InterPro" id="IPR055170">
    <property type="entry name" value="GFO_IDH_MocA-like_dom"/>
</dbReference>
<reference evidence="3 4" key="1">
    <citation type="submission" date="2017-02" db="EMBL/GenBank/DDBJ databases">
        <title>Whole genome shotgun sequence of Pantoea agglomerans strain AS1 isolated from a cycad, Zamia floridana in Central Florida, USA.</title>
        <authorList>
            <person name="Lata P."/>
            <person name="Govindarajan S."/>
            <person name="Qi F."/>
            <person name="Li J.-L."/>
            <person name="Maurya S.K."/>
            <person name="Sahoo M.K."/>
        </authorList>
    </citation>
    <scope>NUCLEOTIDE SEQUENCE [LARGE SCALE GENOMIC DNA]</scope>
    <source>
        <strain evidence="3 4">AS1</strain>
    </source>
</reference>
<accession>A0A1V9DJE5</accession>
<dbReference type="SUPFAM" id="SSF51735">
    <property type="entry name" value="NAD(P)-binding Rossmann-fold domains"/>
    <property type="match status" value="1"/>
</dbReference>